<dbReference type="AlphaFoldDB" id="A0A482VHC0"/>
<keyword evidence="14" id="KW-1185">Reference proteome</keyword>
<evidence type="ECO:0000256" key="3">
    <source>
        <dbReference type="ARBA" id="ARBA00004406"/>
    </source>
</evidence>
<protein>
    <submittedName>
        <fullName evidence="13">p450 domain containing protein</fullName>
    </submittedName>
</protein>
<evidence type="ECO:0000256" key="1">
    <source>
        <dbReference type="ARBA" id="ARBA00001971"/>
    </source>
</evidence>
<evidence type="ECO:0000256" key="4">
    <source>
        <dbReference type="ARBA" id="ARBA00010617"/>
    </source>
</evidence>
<evidence type="ECO:0000256" key="2">
    <source>
        <dbReference type="ARBA" id="ARBA00004174"/>
    </source>
</evidence>
<dbReference type="GO" id="GO:0016705">
    <property type="term" value="F:oxidoreductase activity, acting on paired donors, with incorporation or reduction of molecular oxygen"/>
    <property type="evidence" value="ECO:0007669"/>
    <property type="project" value="InterPro"/>
</dbReference>
<dbReference type="GO" id="GO:0020037">
    <property type="term" value="F:heme binding"/>
    <property type="evidence" value="ECO:0007669"/>
    <property type="project" value="InterPro"/>
</dbReference>
<keyword evidence="5" id="KW-0349">Heme</keyword>
<dbReference type="Proteomes" id="UP000292052">
    <property type="component" value="Unassembled WGS sequence"/>
</dbReference>
<dbReference type="GO" id="GO:0005789">
    <property type="term" value="C:endoplasmic reticulum membrane"/>
    <property type="evidence" value="ECO:0007669"/>
    <property type="project" value="UniProtKB-SubCell"/>
</dbReference>
<dbReference type="OrthoDB" id="2789670at2759"/>
<keyword evidence="11" id="KW-0503">Monooxygenase</keyword>
<gene>
    <name evidence="13" type="ORF">BDFB_014958</name>
</gene>
<evidence type="ECO:0000256" key="9">
    <source>
        <dbReference type="ARBA" id="ARBA00023002"/>
    </source>
</evidence>
<keyword evidence="7" id="KW-0256">Endoplasmic reticulum</keyword>
<evidence type="ECO:0000256" key="5">
    <source>
        <dbReference type="ARBA" id="ARBA00022617"/>
    </source>
</evidence>
<accession>A0A482VHC0</accession>
<dbReference type="InterPro" id="IPR002401">
    <property type="entry name" value="Cyt_P450_E_grp-I"/>
</dbReference>
<organism evidence="13 14">
    <name type="scientific">Asbolus verrucosus</name>
    <name type="common">Desert ironclad beetle</name>
    <dbReference type="NCBI Taxonomy" id="1661398"/>
    <lineage>
        <taxon>Eukaryota</taxon>
        <taxon>Metazoa</taxon>
        <taxon>Ecdysozoa</taxon>
        <taxon>Arthropoda</taxon>
        <taxon>Hexapoda</taxon>
        <taxon>Insecta</taxon>
        <taxon>Pterygota</taxon>
        <taxon>Neoptera</taxon>
        <taxon>Endopterygota</taxon>
        <taxon>Coleoptera</taxon>
        <taxon>Polyphaga</taxon>
        <taxon>Cucujiformia</taxon>
        <taxon>Tenebrionidae</taxon>
        <taxon>Pimeliinae</taxon>
        <taxon>Asbolus</taxon>
    </lineage>
</organism>
<dbReference type="SUPFAM" id="SSF48264">
    <property type="entry name" value="Cytochrome P450"/>
    <property type="match status" value="1"/>
</dbReference>
<dbReference type="PANTHER" id="PTHR24292">
    <property type="entry name" value="CYTOCHROME P450"/>
    <property type="match status" value="1"/>
</dbReference>
<dbReference type="PANTHER" id="PTHR24292:SF54">
    <property type="entry name" value="CYP9F3-RELATED"/>
    <property type="match status" value="1"/>
</dbReference>
<evidence type="ECO:0000256" key="8">
    <source>
        <dbReference type="ARBA" id="ARBA00022848"/>
    </source>
</evidence>
<keyword evidence="6" id="KW-0479">Metal-binding</keyword>
<evidence type="ECO:0000313" key="14">
    <source>
        <dbReference type="Proteomes" id="UP000292052"/>
    </source>
</evidence>
<evidence type="ECO:0000256" key="12">
    <source>
        <dbReference type="ARBA" id="ARBA00023136"/>
    </source>
</evidence>
<reference evidence="13 14" key="1">
    <citation type="submission" date="2017-03" db="EMBL/GenBank/DDBJ databases">
        <title>Genome of the blue death feigning beetle - Asbolus verrucosus.</title>
        <authorList>
            <person name="Rider S.D."/>
        </authorList>
    </citation>
    <scope>NUCLEOTIDE SEQUENCE [LARGE SCALE GENOMIC DNA]</scope>
    <source>
        <strain evidence="13">Butters</strain>
        <tissue evidence="13">Head and leg muscle</tissue>
    </source>
</reference>
<comment type="cofactor">
    <cofactor evidence="1">
        <name>heme</name>
        <dbReference type="ChEBI" id="CHEBI:30413"/>
    </cofactor>
</comment>
<dbReference type="GO" id="GO:0004497">
    <property type="term" value="F:monooxygenase activity"/>
    <property type="evidence" value="ECO:0007669"/>
    <property type="project" value="UniProtKB-KW"/>
</dbReference>
<evidence type="ECO:0000256" key="10">
    <source>
        <dbReference type="ARBA" id="ARBA00023004"/>
    </source>
</evidence>
<name>A0A482VHC0_ASBVE</name>
<dbReference type="InterPro" id="IPR036396">
    <property type="entry name" value="Cyt_P450_sf"/>
</dbReference>
<dbReference type="EMBL" id="QDEB01098271">
    <property type="protein sequence ID" value="RZC32291.1"/>
    <property type="molecule type" value="Genomic_DNA"/>
</dbReference>
<evidence type="ECO:0000256" key="7">
    <source>
        <dbReference type="ARBA" id="ARBA00022824"/>
    </source>
</evidence>
<evidence type="ECO:0000256" key="11">
    <source>
        <dbReference type="ARBA" id="ARBA00023033"/>
    </source>
</evidence>
<dbReference type="STRING" id="1661398.A0A482VHC0"/>
<evidence type="ECO:0000313" key="13">
    <source>
        <dbReference type="EMBL" id="RZC32291.1"/>
    </source>
</evidence>
<evidence type="ECO:0000256" key="6">
    <source>
        <dbReference type="ARBA" id="ARBA00022723"/>
    </source>
</evidence>
<dbReference type="PRINTS" id="PR00463">
    <property type="entry name" value="EP450I"/>
</dbReference>
<keyword evidence="12" id="KW-0472">Membrane</keyword>
<keyword evidence="9" id="KW-0560">Oxidoreductase</keyword>
<sequence length="120" mass="14052">MCFISYELALHPDIQEKLIEEIDTTAECCDNGLTYEAVKSMKYLDMVVSETLRKWPITPFVTRVCTKPYTIEPKRPTEQPINLGHNAIIWLPIYGLHRDPKYFPDPDRFDPDRFSDENKS</sequence>
<dbReference type="GO" id="GO:0005506">
    <property type="term" value="F:iron ion binding"/>
    <property type="evidence" value="ECO:0007669"/>
    <property type="project" value="InterPro"/>
</dbReference>
<comment type="subcellular location">
    <subcellularLocation>
        <location evidence="3">Endoplasmic reticulum membrane</location>
        <topology evidence="3">Peripheral membrane protein</topology>
    </subcellularLocation>
    <subcellularLocation>
        <location evidence="2">Microsome membrane</location>
        <topology evidence="2">Peripheral membrane protein</topology>
    </subcellularLocation>
</comment>
<comment type="similarity">
    <text evidence="4">Belongs to the cytochrome P450 family.</text>
</comment>
<feature type="non-terminal residue" evidence="13">
    <location>
        <position position="120"/>
    </location>
</feature>
<comment type="caution">
    <text evidence="13">The sequence shown here is derived from an EMBL/GenBank/DDBJ whole genome shotgun (WGS) entry which is preliminary data.</text>
</comment>
<keyword evidence="8" id="KW-0492">Microsome</keyword>
<dbReference type="InterPro" id="IPR050476">
    <property type="entry name" value="Insect_CytP450_Detox"/>
</dbReference>
<dbReference type="Pfam" id="PF00067">
    <property type="entry name" value="p450"/>
    <property type="match status" value="1"/>
</dbReference>
<proteinExistence type="inferred from homology"/>
<dbReference type="Gene3D" id="1.10.630.10">
    <property type="entry name" value="Cytochrome P450"/>
    <property type="match status" value="1"/>
</dbReference>
<keyword evidence="10" id="KW-0408">Iron</keyword>
<dbReference type="InterPro" id="IPR001128">
    <property type="entry name" value="Cyt_P450"/>
</dbReference>